<comment type="caution">
    <text evidence="1">The sequence shown here is derived from an EMBL/GenBank/DDBJ whole genome shotgun (WGS) entry which is preliminary data.</text>
</comment>
<gene>
    <name evidence="1" type="ORF">MGAL_10B022334</name>
</gene>
<evidence type="ECO:0000313" key="1">
    <source>
        <dbReference type="EMBL" id="VDI56851.1"/>
    </source>
</evidence>
<accession>A0A8B6G026</accession>
<protein>
    <submittedName>
        <fullName evidence="1">Uncharacterized protein</fullName>
    </submittedName>
</protein>
<dbReference type="EMBL" id="UYJE01007674">
    <property type="protein sequence ID" value="VDI56851.1"/>
    <property type="molecule type" value="Genomic_DNA"/>
</dbReference>
<sequence>MKSHKLVAERKKHWKPYKYSSQDKYTSQDVYCKYQKRNILTEFKDVCKVTSSTPNKKLRSCDKKLFDMGKTELEGYLKEYSNIQNSYSFSYGSNASDYISTLINLIRIFGVPNQQEKLKLVQGYLKDSLWKLPEEIMYSIFKRYITHQLKAKSNLTDSDLLVGQIDAQYEFRLKLCYCEKLSNKNADGVYKEFLKENSQFLLLQIQKVVHGDEINTKLLSCKILLYLLKWDICSQASMHMPLNINITETQEFPLAFSNTTQLYCCPAYQDKCLLEQLFHFLTVKKGLREKNMYEKFMNENAQFLVSMVDTVMKKNDVPVQIKLCEVLLCIPYNEQHFNDVTSAINKLLRSYSKQPEITKKTCEWIVMIGHRFYIYMSHLTHINNNSAAEKIKHDFQEFLKFVDDLFSKPIHQRETLNWLITVIRNEKDRGFDWNHESCNNDDYCDHEFYDNECWYDQVYCDNEYCEKDYDEDYYDDDDELSNFDENYYDDGYNCDKDYNDHDNCDTNNFYGNYASEVTEYLITTPNKIRLKELWIDKLESKVKEIKFSNEIRKKGKAVPYENKKQCFEFVAELNSENFVGKLEEELLYKLFIYRCETETVRSSIIGILTCGCDTKALTKINVTLISELETNEIARRQAEYRHKTKSQMMIYITRHIAGITIKCAHGKDPDEKCDGLWDLPLTNWPKDITLFDPNNRGKYSKKSPGQKLIPDQELVDMLLTLPQVTIPKKYKDIVDALRTMRKSQKDKSINKQHKAELCSTFKRITSLEKLNYALNNLWESGIFTADVHNNLNKWWTTGAVDTTDDKNVSQVDIYDAGGKERPHILINISSESITLTVKPTCANSSQVRYDFPFKDELVPLKTMTTTVSQATIRKPSSDSHQKVTADNQTYSITIPPYEMTVLNSYFP</sequence>
<name>A0A8B6G026_MYTGA</name>
<organism evidence="1 2">
    <name type="scientific">Mytilus galloprovincialis</name>
    <name type="common">Mediterranean mussel</name>
    <dbReference type="NCBI Taxonomy" id="29158"/>
    <lineage>
        <taxon>Eukaryota</taxon>
        <taxon>Metazoa</taxon>
        <taxon>Spiralia</taxon>
        <taxon>Lophotrochozoa</taxon>
        <taxon>Mollusca</taxon>
        <taxon>Bivalvia</taxon>
        <taxon>Autobranchia</taxon>
        <taxon>Pteriomorphia</taxon>
        <taxon>Mytilida</taxon>
        <taxon>Mytiloidea</taxon>
        <taxon>Mytilidae</taxon>
        <taxon>Mytilinae</taxon>
        <taxon>Mytilus</taxon>
    </lineage>
</organism>
<dbReference type="Proteomes" id="UP000596742">
    <property type="component" value="Unassembled WGS sequence"/>
</dbReference>
<reference evidence="1" key="1">
    <citation type="submission" date="2018-11" db="EMBL/GenBank/DDBJ databases">
        <authorList>
            <person name="Alioto T."/>
            <person name="Alioto T."/>
        </authorList>
    </citation>
    <scope>NUCLEOTIDE SEQUENCE</scope>
</reference>
<dbReference type="AlphaFoldDB" id="A0A8B6G026"/>
<proteinExistence type="predicted"/>
<evidence type="ECO:0000313" key="2">
    <source>
        <dbReference type="Proteomes" id="UP000596742"/>
    </source>
</evidence>
<keyword evidence="2" id="KW-1185">Reference proteome</keyword>